<gene>
    <name evidence="2" type="ORF">BXZ70DRAFT_1065323</name>
</gene>
<organism evidence="2 3">
    <name type="scientific">Cristinia sonorae</name>
    <dbReference type="NCBI Taxonomy" id="1940300"/>
    <lineage>
        <taxon>Eukaryota</taxon>
        <taxon>Fungi</taxon>
        <taxon>Dikarya</taxon>
        <taxon>Basidiomycota</taxon>
        <taxon>Agaricomycotina</taxon>
        <taxon>Agaricomycetes</taxon>
        <taxon>Agaricomycetidae</taxon>
        <taxon>Agaricales</taxon>
        <taxon>Pleurotineae</taxon>
        <taxon>Stephanosporaceae</taxon>
        <taxon>Cristinia</taxon>
    </lineage>
</organism>
<evidence type="ECO:0000313" key="2">
    <source>
        <dbReference type="EMBL" id="KAH8099812.1"/>
    </source>
</evidence>
<sequence>MNLNPTTLSTSCESESRLEAKLSPWDDPELGLTACLNVIAAGTFTSTNTLGPASVSLALSSTLPFTRAYLPEIRNTELFSTLPSDVDSCVRLLSDALAVACGRSSDSKIVSCTKPYTLALQGPTPGPDGFTPSPAVSTIYIAAGEIIPHDSEVIEFLQSIWGEVWKLSNATSPAGDQTSMEEQADAFNRQRTIAVMVLNRELAHMKDYERWSLITDQEPVTRIDNHVDPSHMLMWNLMNGSLLEIKKILDGIVCEASLLASLNRLLSVLEFMDEYFMAIPKPDKFWSKLTKTVNKHAANKPHGAPPSFEMALHTLLIWCYDNFVVVSRCISLLLWLPEHCKNAATFCETLHVQVVPPADPDIEDNIEFLPPPRGLRPSPSPEAGDQSQTHGSGKDWLKILRPIFFDDENLSERRQSEVKQLEKYCQHFEERCKAFKEQDYGDNGPSVHSACSLILYLDRTIHFTPSESSVIHISTSHTLCVVCALFAHAYNFRDSDSDSPRPALHKSMWVKCREDHPRPQWWTMPILAWEPEYADVRSRLMDLCDIILGTLTSTNTI</sequence>
<evidence type="ECO:0000256" key="1">
    <source>
        <dbReference type="SAM" id="MobiDB-lite"/>
    </source>
</evidence>
<protein>
    <submittedName>
        <fullName evidence="2">Uncharacterized protein</fullName>
    </submittedName>
</protein>
<evidence type="ECO:0000313" key="3">
    <source>
        <dbReference type="Proteomes" id="UP000813824"/>
    </source>
</evidence>
<dbReference type="EMBL" id="JAEVFJ010000018">
    <property type="protein sequence ID" value="KAH8099812.1"/>
    <property type="molecule type" value="Genomic_DNA"/>
</dbReference>
<comment type="caution">
    <text evidence="2">The sequence shown here is derived from an EMBL/GenBank/DDBJ whole genome shotgun (WGS) entry which is preliminary data.</text>
</comment>
<reference evidence="2" key="1">
    <citation type="journal article" date="2021" name="New Phytol.">
        <title>Evolutionary innovations through gain and loss of genes in the ectomycorrhizal Boletales.</title>
        <authorList>
            <person name="Wu G."/>
            <person name="Miyauchi S."/>
            <person name="Morin E."/>
            <person name="Kuo A."/>
            <person name="Drula E."/>
            <person name="Varga T."/>
            <person name="Kohler A."/>
            <person name="Feng B."/>
            <person name="Cao Y."/>
            <person name="Lipzen A."/>
            <person name="Daum C."/>
            <person name="Hundley H."/>
            <person name="Pangilinan J."/>
            <person name="Johnson J."/>
            <person name="Barry K."/>
            <person name="LaButti K."/>
            <person name="Ng V."/>
            <person name="Ahrendt S."/>
            <person name="Min B."/>
            <person name="Choi I.G."/>
            <person name="Park H."/>
            <person name="Plett J.M."/>
            <person name="Magnuson J."/>
            <person name="Spatafora J.W."/>
            <person name="Nagy L.G."/>
            <person name="Henrissat B."/>
            <person name="Grigoriev I.V."/>
            <person name="Yang Z.L."/>
            <person name="Xu J."/>
            <person name="Martin F.M."/>
        </authorList>
    </citation>
    <scope>NUCLEOTIDE SEQUENCE</scope>
    <source>
        <strain evidence="2">KKN 215</strain>
    </source>
</reference>
<feature type="compositionally biased region" description="Pro residues" evidence="1">
    <location>
        <begin position="369"/>
        <end position="380"/>
    </location>
</feature>
<dbReference type="Proteomes" id="UP000813824">
    <property type="component" value="Unassembled WGS sequence"/>
</dbReference>
<name>A0A8K0XP77_9AGAR</name>
<feature type="region of interest" description="Disordered" evidence="1">
    <location>
        <begin position="368"/>
        <end position="393"/>
    </location>
</feature>
<accession>A0A8K0XP77</accession>
<dbReference type="AlphaFoldDB" id="A0A8K0XP77"/>
<proteinExistence type="predicted"/>
<keyword evidence="3" id="KW-1185">Reference proteome</keyword>